<evidence type="ECO:0000313" key="1">
    <source>
        <dbReference type="EMBL" id="CAI9085156.1"/>
    </source>
</evidence>
<gene>
    <name evidence="1" type="ORF">MFUM_0776</name>
</gene>
<reference evidence="1" key="1">
    <citation type="submission" date="2023-03" db="EMBL/GenBank/DDBJ databases">
        <authorList>
            <person name="Cremers G."/>
            <person name="Picone N."/>
        </authorList>
    </citation>
    <scope>NUCLEOTIDE SEQUENCE</scope>
    <source>
        <strain evidence="1">Sample_alias</strain>
    </source>
</reference>
<organism evidence="1 2">
    <name type="scientific">Candidatus Methylacidiphilum fumarolicum</name>
    <dbReference type="NCBI Taxonomy" id="591154"/>
    <lineage>
        <taxon>Bacteria</taxon>
        <taxon>Pseudomonadati</taxon>
        <taxon>Verrucomicrobiota</taxon>
        <taxon>Methylacidiphilae</taxon>
        <taxon>Methylacidiphilales</taxon>
        <taxon>Methylacidiphilaceae</taxon>
        <taxon>Methylacidiphilum (ex Ratnadevi et al. 2023)</taxon>
    </lineage>
</organism>
<proteinExistence type="predicted"/>
<keyword evidence="2" id="KW-1185">Reference proteome</keyword>
<sequence>MNRKEELNKKMIKNIIITILKTGDIIHGIQMVGKYVINIRCSFVLAYW</sequence>
<dbReference type="Proteomes" id="UP001161497">
    <property type="component" value="Chromosome"/>
</dbReference>
<evidence type="ECO:0000313" key="2">
    <source>
        <dbReference type="Proteomes" id="UP001161497"/>
    </source>
</evidence>
<protein>
    <submittedName>
        <fullName evidence="1">Uncharacterized protein</fullName>
    </submittedName>
</protein>
<dbReference type="EMBL" id="OX458932">
    <property type="protein sequence ID" value="CAI9085156.1"/>
    <property type="molecule type" value="Genomic_DNA"/>
</dbReference>
<accession>A0ABM9IBX6</accession>
<name>A0ABM9IBX6_9BACT</name>